<organism evidence="2 3">
    <name type="scientific">Mycena pura</name>
    <dbReference type="NCBI Taxonomy" id="153505"/>
    <lineage>
        <taxon>Eukaryota</taxon>
        <taxon>Fungi</taxon>
        <taxon>Dikarya</taxon>
        <taxon>Basidiomycota</taxon>
        <taxon>Agaricomycotina</taxon>
        <taxon>Agaricomycetes</taxon>
        <taxon>Agaricomycetidae</taxon>
        <taxon>Agaricales</taxon>
        <taxon>Marasmiineae</taxon>
        <taxon>Mycenaceae</taxon>
        <taxon>Mycena</taxon>
    </lineage>
</organism>
<sequence>MTSLSTSKLLALLTLFFLQLEVHASPASSLPARKPFICPEHDIIRTHCIGPTDCLYPNPGSCTSYIHCVVNADGVTGTPFIRPCPDASISVSGQGQDEGRRCRVSVVAEVAAGALLPGSVPSIILSLVMDGYYVLANIVLQNRYVEEYMCRVEENPEWTISNICRQLPVIVNNWGIVDNCPVVYVPIIPSQLLKIGKLSRALLQIGGRIHTP</sequence>
<evidence type="ECO:0008006" key="4">
    <source>
        <dbReference type="Google" id="ProtNLM"/>
    </source>
</evidence>
<evidence type="ECO:0000256" key="1">
    <source>
        <dbReference type="SAM" id="SignalP"/>
    </source>
</evidence>
<feature type="chain" id="PRO_5041955672" description="Chitin-binding type-2 domain-containing protein" evidence="1">
    <location>
        <begin position="25"/>
        <end position="212"/>
    </location>
</feature>
<dbReference type="Proteomes" id="UP001219525">
    <property type="component" value="Unassembled WGS sequence"/>
</dbReference>
<accession>A0AAD6V4H4</accession>
<protein>
    <recommendedName>
        <fullName evidence="4">Chitin-binding type-2 domain-containing protein</fullName>
    </recommendedName>
</protein>
<name>A0AAD6V4H4_9AGAR</name>
<keyword evidence="3" id="KW-1185">Reference proteome</keyword>
<evidence type="ECO:0000313" key="2">
    <source>
        <dbReference type="EMBL" id="KAJ7200591.1"/>
    </source>
</evidence>
<reference evidence="2" key="1">
    <citation type="submission" date="2023-03" db="EMBL/GenBank/DDBJ databases">
        <title>Massive genome expansion in bonnet fungi (Mycena s.s.) driven by repeated elements and novel gene families across ecological guilds.</title>
        <authorList>
            <consortium name="Lawrence Berkeley National Laboratory"/>
            <person name="Harder C.B."/>
            <person name="Miyauchi S."/>
            <person name="Viragh M."/>
            <person name="Kuo A."/>
            <person name="Thoen E."/>
            <person name="Andreopoulos B."/>
            <person name="Lu D."/>
            <person name="Skrede I."/>
            <person name="Drula E."/>
            <person name="Henrissat B."/>
            <person name="Morin E."/>
            <person name="Kohler A."/>
            <person name="Barry K."/>
            <person name="LaButti K."/>
            <person name="Morin E."/>
            <person name="Salamov A."/>
            <person name="Lipzen A."/>
            <person name="Mereny Z."/>
            <person name="Hegedus B."/>
            <person name="Baldrian P."/>
            <person name="Stursova M."/>
            <person name="Weitz H."/>
            <person name="Taylor A."/>
            <person name="Grigoriev I.V."/>
            <person name="Nagy L.G."/>
            <person name="Martin F."/>
            <person name="Kauserud H."/>
        </authorList>
    </citation>
    <scope>NUCLEOTIDE SEQUENCE</scope>
    <source>
        <strain evidence="2">9144</strain>
    </source>
</reference>
<comment type="caution">
    <text evidence="2">The sequence shown here is derived from an EMBL/GenBank/DDBJ whole genome shotgun (WGS) entry which is preliminary data.</text>
</comment>
<dbReference type="AlphaFoldDB" id="A0AAD6V4H4"/>
<feature type="signal peptide" evidence="1">
    <location>
        <begin position="1"/>
        <end position="24"/>
    </location>
</feature>
<dbReference type="EMBL" id="JARJCW010000062">
    <property type="protein sequence ID" value="KAJ7200591.1"/>
    <property type="molecule type" value="Genomic_DNA"/>
</dbReference>
<evidence type="ECO:0000313" key="3">
    <source>
        <dbReference type="Proteomes" id="UP001219525"/>
    </source>
</evidence>
<gene>
    <name evidence="2" type="ORF">GGX14DRAFT_659948</name>
</gene>
<keyword evidence="1" id="KW-0732">Signal</keyword>
<proteinExistence type="predicted"/>